<sequence>MNKPEKTSAQTSAQSSTTTSAPVNPPHLRSTFVAASEMPWQPTQFAGIEMKILYSDDEGRSTILFKMAPGAVVPLHEHTALEQTFMLEGSLDDAEGSCGPGDFVWRPGGNIHVAHAPDGATFLSVFTRPNRFFDGTKFFTATEK</sequence>
<feature type="region of interest" description="Disordered" evidence="1">
    <location>
        <begin position="1"/>
        <end position="28"/>
    </location>
</feature>
<dbReference type="Proteomes" id="UP000183208">
    <property type="component" value="Unassembled WGS sequence"/>
</dbReference>
<dbReference type="InterPro" id="IPR014710">
    <property type="entry name" value="RmlC-like_jellyroll"/>
</dbReference>
<dbReference type="RefSeq" id="WP_074828937.1">
    <property type="nucleotide sequence ID" value="NZ_FNTI01000001.1"/>
</dbReference>
<dbReference type="InterPro" id="IPR011051">
    <property type="entry name" value="RmlC_Cupin_sf"/>
</dbReference>
<proteinExistence type="predicted"/>
<dbReference type="EMBL" id="FNTI01000001">
    <property type="protein sequence ID" value="SEE34878.1"/>
    <property type="molecule type" value="Genomic_DNA"/>
</dbReference>
<feature type="domain" description="ChrR-like cupin" evidence="2">
    <location>
        <begin position="31"/>
        <end position="128"/>
    </location>
</feature>
<evidence type="ECO:0000256" key="1">
    <source>
        <dbReference type="SAM" id="MobiDB-lite"/>
    </source>
</evidence>
<dbReference type="Gene3D" id="2.60.120.10">
    <property type="entry name" value="Jelly Rolls"/>
    <property type="match status" value="1"/>
</dbReference>
<dbReference type="SUPFAM" id="SSF51182">
    <property type="entry name" value="RmlC-like cupins"/>
    <property type="match status" value="1"/>
</dbReference>
<reference evidence="3 4" key="1">
    <citation type="submission" date="2016-10" db="EMBL/GenBank/DDBJ databases">
        <authorList>
            <person name="de Groot N.N."/>
        </authorList>
    </citation>
    <scope>NUCLEOTIDE SEQUENCE [LARGE SCALE GENOMIC DNA]</scope>
    <source>
        <strain evidence="3 4">GAS522</strain>
    </source>
</reference>
<evidence type="ECO:0000259" key="2">
    <source>
        <dbReference type="Pfam" id="PF12973"/>
    </source>
</evidence>
<dbReference type="InterPro" id="IPR025979">
    <property type="entry name" value="ChrR-like_cupin_dom"/>
</dbReference>
<dbReference type="AlphaFoldDB" id="A0A1H5I5Z0"/>
<dbReference type="Pfam" id="PF12973">
    <property type="entry name" value="Cupin_7"/>
    <property type="match status" value="1"/>
</dbReference>
<accession>A0A1H5I5Z0</accession>
<dbReference type="OrthoDB" id="2988517at2"/>
<gene>
    <name evidence="3" type="ORF">SAMN05444171_7126</name>
</gene>
<name>A0A1H5I5Z0_9BRAD</name>
<evidence type="ECO:0000313" key="3">
    <source>
        <dbReference type="EMBL" id="SEE34878.1"/>
    </source>
</evidence>
<protein>
    <submittedName>
        <fullName evidence="3">Anti-ECFsigma factor, ChrR</fullName>
    </submittedName>
</protein>
<evidence type="ECO:0000313" key="4">
    <source>
        <dbReference type="Proteomes" id="UP000183208"/>
    </source>
</evidence>
<feature type="compositionally biased region" description="Low complexity" evidence="1">
    <location>
        <begin position="7"/>
        <end position="21"/>
    </location>
</feature>
<organism evidence="3 4">
    <name type="scientific">Bradyrhizobium lablabi</name>
    <dbReference type="NCBI Taxonomy" id="722472"/>
    <lineage>
        <taxon>Bacteria</taxon>
        <taxon>Pseudomonadati</taxon>
        <taxon>Pseudomonadota</taxon>
        <taxon>Alphaproteobacteria</taxon>
        <taxon>Hyphomicrobiales</taxon>
        <taxon>Nitrobacteraceae</taxon>
        <taxon>Bradyrhizobium</taxon>
    </lineage>
</organism>